<keyword evidence="2" id="KW-1015">Disulfide bond</keyword>
<dbReference type="STRING" id="104663.SAMN04488121_107202"/>
<dbReference type="Gene3D" id="3.40.50.1820">
    <property type="entry name" value="alpha/beta hydrolase"/>
    <property type="match status" value="1"/>
</dbReference>
<dbReference type="InterPro" id="IPR013320">
    <property type="entry name" value="ConA-like_dom_sf"/>
</dbReference>
<dbReference type="InterPro" id="IPR026444">
    <property type="entry name" value="Secre_tail"/>
</dbReference>
<dbReference type="PANTHER" id="PTHR46182">
    <property type="entry name" value="FI19480P1"/>
    <property type="match status" value="1"/>
</dbReference>
<dbReference type="EMBL" id="FNBN01000007">
    <property type="protein sequence ID" value="SDG91418.1"/>
    <property type="molecule type" value="Genomic_DNA"/>
</dbReference>
<dbReference type="InterPro" id="IPR013783">
    <property type="entry name" value="Ig-like_fold"/>
</dbReference>
<proteinExistence type="predicted"/>
<evidence type="ECO:0000259" key="4">
    <source>
        <dbReference type="SMART" id="SM00560"/>
    </source>
</evidence>
<protein>
    <submittedName>
        <fullName evidence="5">Por secretion system C-terminal sorting domain-containing protein</fullName>
    </submittedName>
</protein>
<feature type="domain" description="LamG-like jellyroll fold" evidence="4">
    <location>
        <begin position="412"/>
        <end position="554"/>
    </location>
</feature>
<dbReference type="InterPro" id="IPR006558">
    <property type="entry name" value="LamG-like"/>
</dbReference>
<dbReference type="PANTHER" id="PTHR46182:SF2">
    <property type="entry name" value="FI19480P1"/>
    <property type="match status" value="1"/>
</dbReference>
<dbReference type="NCBIfam" id="TIGR04183">
    <property type="entry name" value="Por_Secre_tail"/>
    <property type="match status" value="1"/>
</dbReference>
<dbReference type="InterPro" id="IPR029058">
    <property type="entry name" value="AB_hydrolase_fold"/>
</dbReference>
<dbReference type="GO" id="GO:0031410">
    <property type="term" value="C:cytoplasmic vesicle"/>
    <property type="evidence" value="ECO:0007669"/>
    <property type="project" value="TreeGrafter"/>
</dbReference>
<organism evidence="5 6">
    <name type="scientific">Chitinophaga filiformis</name>
    <name type="common">Myxococcus filiformis</name>
    <name type="synonym">Flexibacter filiformis</name>
    <dbReference type="NCBI Taxonomy" id="104663"/>
    <lineage>
        <taxon>Bacteria</taxon>
        <taxon>Pseudomonadati</taxon>
        <taxon>Bacteroidota</taxon>
        <taxon>Chitinophagia</taxon>
        <taxon>Chitinophagales</taxon>
        <taxon>Chitinophagaceae</taxon>
        <taxon>Chitinophaga</taxon>
    </lineage>
</organism>
<accession>A0A1G7Y4M7</accession>
<dbReference type="RefSeq" id="WP_089835828.1">
    <property type="nucleotide sequence ID" value="NZ_FNBN01000007.1"/>
</dbReference>
<dbReference type="AlphaFoldDB" id="A0A1G7Y4M7"/>
<dbReference type="Gene3D" id="2.60.120.200">
    <property type="match status" value="2"/>
</dbReference>
<dbReference type="SUPFAM" id="SSF49899">
    <property type="entry name" value="Concanavalin A-like lectins/glucanases"/>
    <property type="match status" value="2"/>
</dbReference>
<dbReference type="GO" id="GO:0005975">
    <property type="term" value="P:carbohydrate metabolic process"/>
    <property type="evidence" value="ECO:0007669"/>
    <property type="project" value="UniProtKB-ARBA"/>
</dbReference>
<gene>
    <name evidence="5" type="ORF">SAMN04488121_107202</name>
</gene>
<dbReference type="Pfam" id="PF18962">
    <property type="entry name" value="Por_Secre_tail"/>
    <property type="match status" value="1"/>
</dbReference>
<dbReference type="Gene3D" id="2.60.40.10">
    <property type="entry name" value="Immunoglobulins"/>
    <property type="match status" value="1"/>
</dbReference>
<evidence type="ECO:0000313" key="5">
    <source>
        <dbReference type="EMBL" id="SDG91418.1"/>
    </source>
</evidence>
<dbReference type="OrthoDB" id="9798386at2"/>
<dbReference type="SMART" id="SM00560">
    <property type="entry name" value="LamGL"/>
    <property type="match status" value="2"/>
</dbReference>
<dbReference type="GO" id="GO:0004553">
    <property type="term" value="F:hydrolase activity, hydrolyzing O-glycosyl compounds"/>
    <property type="evidence" value="ECO:0007669"/>
    <property type="project" value="UniProtKB-ARBA"/>
</dbReference>
<name>A0A1G7Y4M7_CHIFI</name>
<feature type="signal peptide" evidence="3">
    <location>
        <begin position="1"/>
        <end position="27"/>
    </location>
</feature>
<feature type="domain" description="LamG-like jellyroll fold" evidence="4">
    <location>
        <begin position="642"/>
        <end position="784"/>
    </location>
</feature>
<dbReference type="InterPro" id="IPR029865">
    <property type="entry name" value="KIAA0319-like"/>
</dbReference>
<evidence type="ECO:0000313" key="6">
    <source>
        <dbReference type="Proteomes" id="UP000199045"/>
    </source>
</evidence>
<reference evidence="5 6" key="1">
    <citation type="submission" date="2016-10" db="EMBL/GenBank/DDBJ databases">
        <authorList>
            <person name="de Groot N.N."/>
        </authorList>
    </citation>
    <scope>NUCLEOTIDE SEQUENCE [LARGE SCALE GENOMIC DNA]</scope>
    <source>
        <strain evidence="5 6">DSM 527</strain>
    </source>
</reference>
<dbReference type="Pfam" id="PF13385">
    <property type="entry name" value="Laminin_G_3"/>
    <property type="match status" value="2"/>
</dbReference>
<dbReference type="GO" id="GO:0016020">
    <property type="term" value="C:membrane"/>
    <property type="evidence" value="ECO:0007669"/>
    <property type="project" value="TreeGrafter"/>
</dbReference>
<keyword evidence="1 3" id="KW-0732">Signal</keyword>
<dbReference type="Pfam" id="PF22352">
    <property type="entry name" value="K319L-like_PKD"/>
    <property type="match status" value="1"/>
</dbReference>
<evidence type="ECO:0000256" key="1">
    <source>
        <dbReference type="ARBA" id="ARBA00022729"/>
    </source>
</evidence>
<evidence type="ECO:0000256" key="3">
    <source>
        <dbReference type="SAM" id="SignalP"/>
    </source>
</evidence>
<feature type="chain" id="PRO_5011455371" evidence="3">
    <location>
        <begin position="28"/>
        <end position="950"/>
    </location>
</feature>
<dbReference type="Proteomes" id="UP000199045">
    <property type="component" value="Unassembled WGS sequence"/>
</dbReference>
<evidence type="ECO:0000256" key="2">
    <source>
        <dbReference type="ARBA" id="ARBA00023157"/>
    </source>
</evidence>
<dbReference type="SUPFAM" id="SSF53474">
    <property type="entry name" value="alpha/beta-Hydrolases"/>
    <property type="match status" value="1"/>
</dbReference>
<sequence>MKKITKQVGRCLTFCILLSSLTTFVNAQVIAKKVTASTGQVVPFLQSKPSTHDASLPTRKYPLIIFLHGGGALQSNDTSLLPGAPVWNLTGWGPMREVGWQNNNLRATWNNKTDTFIVLQPLGPTTTTWPTAYIDAMVKYGIDSLKVDTCKIYLSGHSWGGAGVFNYLNSSSANAKKLAAVVPISAWNTALNSTGAANVSAAKLPVWAFHAYDDVTTSRDTTINSINRLNAVNPQVKPLLTIWPAGTVTPHPHNTAPEYVFSIHAYPFLEDGVLNIYEWFLGQNKCLAVNTLPVAHAGNDTTISASSGTATLNGSTSTDADGTIVRYVWKKYSGPAGGSIATPSGTGSSTTVSGLTTAGIYKYQLSVVDDRAAIARDSMTVTVTSGSPGNAVTFSSLGRITTGDVTQLKNVSTFTLEAHFKYDATVSTWTTIMRKGISLTDRIMLHIGPNDNSIYVMVGNGANSYGYTAANAVSPGNWYHVAAVYDGTQTGDANRLKLYIDGVQQILSFSSSPIPASTSNTNTAPFMAGGEPSCCYLNGTIDEVRVWSTPLSAGTITAWKDKLLTSCHPNVANLVVYWPLDNDATATTATAALGTAYTGTISNGSYVESDQVIDTSGCGNAVTVSSSGRITTGNVTQLNNASKFTLEAHFKYDATVSTWTTIMRKATSLTDRIMLHIGPNNNSIYFMVGNGSNTYGFTGANAVSPGGWYHIAAVFDGTQTGDANRLKVYIDGVQQTLSFSATAIPANTSTTNTAPFMAGGEPSCCYVNGTIDEVRVWNTALSAGTIDAWKDKLLGSCHPNAANLIVYWPLDNNANPGIATAELGTAYTGTITNSSYVSSDQVIAPDGCSGARPVFVPPLEEIKQYKPVTGKVYPNPTEGFIQLELNSSIFKPVTVNVHDMFGRSLYSHKTSIVKGFNRISLNIRSLPAGVYIVEVKDGNVIMEKYKVLKQ</sequence>